<comment type="caution">
    <text evidence="3">The sequence shown here is derived from an EMBL/GenBank/DDBJ whole genome shotgun (WGS) entry which is preliminary data.</text>
</comment>
<reference evidence="3 4" key="1">
    <citation type="submission" date="2023-10" db="EMBL/GenBank/DDBJ databases">
        <title>Genomes of two closely related lineages of the louse Polyplax serrata with different host specificities.</title>
        <authorList>
            <person name="Martinu J."/>
            <person name="Tarabai H."/>
            <person name="Stefka J."/>
            <person name="Hypsa V."/>
        </authorList>
    </citation>
    <scope>NUCLEOTIDE SEQUENCE [LARGE SCALE GENOMIC DNA]</scope>
    <source>
        <strain evidence="3">HR10_N</strain>
    </source>
</reference>
<feature type="region of interest" description="Disordered" evidence="1">
    <location>
        <begin position="398"/>
        <end position="436"/>
    </location>
</feature>
<sequence>MEGEILFDLEEGEIPDYDLSSLRSPVKNDTDQDFRNECNLEKEPFNQMTLDKCRGISGYVNEGLRKRLKLGDSAMHFNKLRDKSQDDVMFDLISSDEDELSDADWSHLPNQRRCVKHVKRKIKHKMNYSRLTDGTVEDIMSQIDQVMCRKSNYRHRRCKAKDSKQSWEDLYESRKCSCRPIGTGVISEYKRLRKSKQHMECKFCLYDSMLCRKNRVRDDSYYRGHGSDERGKDGSSSSKEKLMRKDVKEISQGRGQSLGVMEHLEIGNDEMLHDSLNRGVAKHCVDENRGESILKCASETIETQCDDEMDLTQLRLIALASNKKKRNPGNQEENEFTDTEKSLDNTECGNPTSENSIESEQRKEVNVDADFDRNELLLRAEALKTALLKKHQKRLNRLKSVKYTQSGNSNDNATIPSSSNNSPPEKNKLDTTDGSTSEVKSVKQKCCLDQLMAENCLDKNVDEVNCISEVNEFKVGNPLKKIENDVSTPDAEPAQVIGGTSMKKIRNRSRKRKSIICNGNKEYGGNCDETAEEQCHNLRDQLLCDLVKRKATKTVVQNSVLMDSVQKSETNEVSQRQCGTVKGDATSQLASLSQGGTGHVAQLCKPPVPPRIPKPEMERIIVHLGSEDSSEDETSDNCSIVEKRTLPTLGDNFADSSELDNTDKQVSDTPNQTDESRLGCFEKKVMLLLGQTRRKIDQELQRAKDNKKMNDTPEAVYKHLPPSQRLEYIRLKQKIAEREREKRKPKPVDRILAGSPFGANEEALNSTGKSKAGNLDCTNSLPTKCGPLSSKTFNQPSNTLKAIDESKMPINTVGRGRTNVSTSKNPKKSDMKPAVEEKIIGSKNGMDSNSLLNLPNPVLISKLKFLLKKIKVEKTIEENYEKEITKLKSQLVLFEKKKSEQRFKIKRLAEESVKTYKLIQNDNVGTKKMYEVKAKPGKTVATSIRKDIPKENHPTKAEEAVEENPQAGISKVLFSAMSIYNFWLFTEPSEADARGTNDNVPFQEVIASSSMVPYNSPLEAFGQGSVRADRVDPNVIICQFDFTGKCRDKECVYQHLRAI</sequence>
<organism evidence="3 4">
    <name type="scientific">Polyplax serrata</name>
    <name type="common">Common mouse louse</name>
    <dbReference type="NCBI Taxonomy" id="468196"/>
    <lineage>
        <taxon>Eukaryota</taxon>
        <taxon>Metazoa</taxon>
        <taxon>Ecdysozoa</taxon>
        <taxon>Arthropoda</taxon>
        <taxon>Hexapoda</taxon>
        <taxon>Insecta</taxon>
        <taxon>Pterygota</taxon>
        <taxon>Neoptera</taxon>
        <taxon>Paraneoptera</taxon>
        <taxon>Psocodea</taxon>
        <taxon>Troctomorpha</taxon>
        <taxon>Phthiraptera</taxon>
        <taxon>Anoplura</taxon>
        <taxon>Polyplacidae</taxon>
        <taxon>Polyplax</taxon>
    </lineage>
</organism>
<feature type="region of interest" description="Disordered" evidence="1">
    <location>
        <begin position="222"/>
        <end position="249"/>
    </location>
</feature>
<dbReference type="Proteomes" id="UP001372834">
    <property type="component" value="Unassembled WGS sequence"/>
</dbReference>
<feature type="compositionally biased region" description="Polar residues" evidence="1">
    <location>
        <begin position="345"/>
        <end position="358"/>
    </location>
</feature>
<evidence type="ECO:0000313" key="3">
    <source>
        <dbReference type="EMBL" id="KAK6643756.1"/>
    </source>
</evidence>
<proteinExistence type="predicted"/>
<protein>
    <recommendedName>
        <fullName evidence="2">Putative zinc-finger domain-containing protein</fullName>
    </recommendedName>
</protein>
<evidence type="ECO:0000256" key="1">
    <source>
        <dbReference type="SAM" id="MobiDB-lite"/>
    </source>
</evidence>
<feature type="region of interest" description="Disordered" evidence="1">
    <location>
        <begin position="324"/>
        <end position="365"/>
    </location>
</feature>
<dbReference type="InterPro" id="IPR019607">
    <property type="entry name" value="Putative_zinc-finger_domain"/>
</dbReference>
<feature type="compositionally biased region" description="Polar residues" evidence="1">
    <location>
        <begin position="402"/>
        <end position="415"/>
    </location>
</feature>
<accession>A0AAN8SF96</accession>
<evidence type="ECO:0000313" key="4">
    <source>
        <dbReference type="Proteomes" id="UP001372834"/>
    </source>
</evidence>
<gene>
    <name evidence="3" type="ORF">RUM43_000019</name>
</gene>
<dbReference type="Pfam" id="PF10650">
    <property type="entry name" value="zf-C3H1"/>
    <property type="match status" value="1"/>
</dbReference>
<evidence type="ECO:0000259" key="2">
    <source>
        <dbReference type="Pfam" id="PF10650"/>
    </source>
</evidence>
<feature type="region of interest" description="Disordered" evidence="1">
    <location>
        <begin position="649"/>
        <end position="675"/>
    </location>
</feature>
<feature type="region of interest" description="Disordered" evidence="1">
    <location>
        <begin position="811"/>
        <end position="832"/>
    </location>
</feature>
<dbReference type="AlphaFoldDB" id="A0AAN8SF96"/>
<name>A0AAN8SF96_POLSC</name>
<feature type="domain" description="Putative zinc-finger" evidence="2">
    <location>
        <begin position="1037"/>
        <end position="1057"/>
    </location>
</feature>
<dbReference type="EMBL" id="JAWJWE010000001">
    <property type="protein sequence ID" value="KAK6643756.1"/>
    <property type="molecule type" value="Genomic_DNA"/>
</dbReference>